<evidence type="ECO:0000313" key="4">
    <source>
        <dbReference type="Proteomes" id="UP001065047"/>
    </source>
</evidence>
<dbReference type="Pfam" id="PF18863">
    <property type="entry name" value="AbiJ_NTD4"/>
    <property type="match status" value="1"/>
</dbReference>
<dbReference type="InterPro" id="IPR049503">
    <property type="entry name" value="AbiJ_NTD4"/>
</dbReference>
<dbReference type="RefSeq" id="WP_156476801.1">
    <property type="nucleotide sequence ID" value="NZ_BAPF01000018.1"/>
</dbReference>
<feature type="domain" description="DUF7014" evidence="2">
    <location>
        <begin position="179"/>
        <end position="296"/>
    </location>
</feature>
<organism evidence="3 4">
    <name type="scientific">Acetobacter malorum DSM 14337</name>
    <dbReference type="NCBI Taxonomy" id="1307910"/>
    <lineage>
        <taxon>Bacteria</taxon>
        <taxon>Pseudomonadati</taxon>
        <taxon>Pseudomonadota</taxon>
        <taxon>Alphaproteobacteria</taxon>
        <taxon>Acetobacterales</taxon>
        <taxon>Acetobacteraceae</taxon>
        <taxon>Acetobacter</taxon>
    </lineage>
</organism>
<feature type="domain" description="HEPN AbiJ-N-terminal" evidence="1">
    <location>
        <begin position="5"/>
        <end position="162"/>
    </location>
</feature>
<gene>
    <name evidence="3" type="ORF">AA14337_1420</name>
</gene>
<evidence type="ECO:0000313" key="3">
    <source>
        <dbReference type="EMBL" id="GBQ79330.1"/>
    </source>
</evidence>
<dbReference type="Proteomes" id="UP001065047">
    <property type="component" value="Unassembled WGS sequence"/>
</dbReference>
<dbReference type="GeneID" id="47230165"/>
<accession>A0ABQ0PS94</accession>
<name>A0ABQ0PS94_9PROT</name>
<proteinExistence type="predicted"/>
<comment type="caution">
    <text evidence="3">The sequence shown here is derived from an EMBL/GenBank/DDBJ whole genome shotgun (WGS) entry which is preliminary data.</text>
</comment>
<dbReference type="Pfam" id="PF22809">
    <property type="entry name" value="DUF7014"/>
    <property type="match status" value="1"/>
</dbReference>
<reference evidence="3" key="1">
    <citation type="submission" date="2013-04" db="EMBL/GenBank/DDBJ databases">
        <title>The genome sequencing project of 58 acetic acid bacteria.</title>
        <authorList>
            <person name="Okamoto-Kainuma A."/>
            <person name="Ishikawa M."/>
            <person name="Umino S."/>
            <person name="Koizumi Y."/>
            <person name="Shiwa Y."/>
            <person name="Yoshikawa H."/>
            <person name="Matsutani M."/>
            <person name="Matsushita K."/>
        </authorList>
    </citation>
    <scope>NUCLEOTIDE SEQUENCE</scope>
    <source>
        <strain evidence="3">DSM 14337</strain>
    </source>
</reference>
<dbReference type="InterPro" id="IPR054280">
    <property type="entry name" value="DUF7014"/>
</dbReference>
<protein>
    <recommendedName>
        <fullName evidence="5">Abortive infection protein-like C-terminal domain-containing protein</fullName>
    </recommendedName>
</protein>
<dbReference type="NCBIfam" id="NF046078">
    <property type="entry name" value="STM4504_CBY0614"/>
    <property type="match status" value="1"/>
</dbReference>
<sequence length="303" mass="34656">MSVPDIYSRRNKVNDPKDLYCYDKIPEKLKIQVMYISEDMFGNGISLQLDNFSGKSSKAAWKDFENFILREWAIPTSKKLNPKEHIEKIISSPDFTVSNFLDYCEMIFIKANGKRKEIYQKKTKEESISELNQRFIECGFGYQYESNKIIRIDNHLIHREVIIPTLSFLSNPLFHKSDADYRLAHEHYKNHNVKDCIIACGRSFESMMKAICDDKGWSYPAGVRASDLVTTLRNEGLFQDGADKGFNAFVAMLKTGVPDLRNAIGGHGEAPNTPEPILYMASYALHLTATNLLFLANSWKISV</sequence>
<evidence type="ECO:0000259" key="1">
    <source>
        <dbReference type="Pfam" id="PF18863"/>
    </source>
</evidence>
<evidence type="ECO:0008006" key="5">
    <source>
        <dbReference type="Google" id="ProtNLM"/>
    </source>
</evidence>
<dbReference type="EMBL" id="BAPF01000018">
    <property type="protein sequence ID" value="GBQ79330.1"/>
    <property type="molecule type" value="Genomic_DNA"/>
</dbReference>
<evidence type="ECO:0000259" key="2">
    <source>
        <dbReference type="Pfam" id="PF22809"/>
    </source>
</evidence>
<keyword evidence="4" id="KW-1185">Reference proteome</keyword>